<dbReference type="InterPro" id="IPR006162">
    <property type="entry name" value="Ppantetheine_attach_site"/>
</dbReference>
<feature type="compositionally biased region" description="Low complexity" evidence="4">
    <location>
        <begin position="147"/>
        <end position="164"/>
    </location>
</feature>
<proteinExistence type="predicted"/>
<dbReference type="InterPro" id="IPR020806">
    <property type="entry name" value="PKS_PP-bd"/>
</dbReference>
<dbReference type="Gene3D" id="1.10.1200.10">
    <property type="entry name" value="ACP-like"/>
    <property type="match status" value="2"/>
</dbReference>
<dbReference type="Pfam" id="PF00550">
    <property type="entry name" value="PP-binding"/>
    <property type="match status" value="2"/>
</dbReference>
<feature type="domain" description="Carrier" evidence="5">
    <location>
        <begin position="1"/>
        <end position="77"/>
    </location>
</feature>
<accession>A0A919GQ52</accession>
<dbReference type="GO" id="GO:0044550">
    <property type="term" value="P:secondary metabolite biosynthetic process"/>
    <property type="evidence" value="ECO:0007669"/>
    <property type="project" value="TreeGrafter"/>
</dbReference>
<keyword evidence="2" id="KW-0596">Phosphopantetheine</keyword>
<dbReference type="Gene3D" id="3.20.20.30">
    <property type="entry name" value="Luciferase-like domain"/>
    <property type="match status" value="1"/>
</dbReference>
<dbReference type="Gene3D" id="3.30.559.10">
    <property type="entry name" value="Chloramphenicol acetyltransferase-like domain"/>
    <property type="match status" value="1"/>
</dbReference>
<dbReference type="Pfam" id="PF00296">
    <property type="entry name" value="Bac_luciferase"/>
    <property type="match status" value="1"/>
</dbReference>
<comment type="cofactor">
    <cofactor evidence="1">
        <name>pantetheine 4'-phosphate</name>
        <dbReference type="ChEBI" id="CHEBI:47942"/>
    </cofactor>
</comment>
<dbReference type="PROSITE" id="PS00455">
    <property type="entry name" value="AMP_BINDING"/>
    <property type="match status" value="1"/>
</dbReference>
<dbReference type="InterPro" id="IPR025110">
    <property type="entry name" value="AMP-bd_C"/>
</dbReference>
<name>A0A919GQ52_9ACTN</name>
<dbReference type="PROSITE" id="PS00012">
    <property type="entry name" value="PHOSPHOPANTETHEINE"/>
    <property type="match status" value="2"/>
</dbReference>
<evidence type="ECO:0000259" key="5">
    <source>
        <dbReference type="PROSITE" id="PS50075"/>
    </source>
</evidence>
<dbReference type="Pfam" id="PF13193">
    <property type="entry name" value="AMP-binding_C"/>
    <property type="match status" value="1"/>
</dbReference>
<dbReference type="InterPro" id="IPR010071">
    <property type="entry name" value="AA_adenyl_dom"/>
</dbReference>
<feature type="region of interest" description="Disordered" evidence="4">
    <location>
        <begin position="264"/>
        <end position="284"/>
    </location>
</feature>
<dbReference type="InterPro" id="IPR009081">
    <property type="entry name" value="PP-bd_ACP"/>
</dbReference>
<organism evidence="6 7">
    <name type="scientific">Streptomyces sulfonofaciens</name>
    <dbReference type="NCBI Taxonomy" id="68272"/>
    <lineage>
        <taxon>Bacteria</taxon>
        <taxon>Bacillati</taxon>
        <taxon>Actinomycetota</taxon>
        <taxon>Actinomycetes</taxon>
        <taxon>Kitasatosporales</taxon>
        <taxon>Streptomycetaceae</taxon>
        <taxon>Streptomyces</taxon>
    </lineage>
</organism>
<dbReference type="Pfam" id="PF00501">
    <property type="entry name" value="AMP-binding"/>
    <property type="match status" value="1"/>
</dbReference>
<dbReference type="Gene3D" id="3.30.300.30">
    <property type="match status" value="1"/>
</dbReference>
<dbReference type="NCBIfam" id="TIGR01733">
    <property type="entry name" value="AA-adenyl-dom"/>
    <property type="match status" value="1"/>
</dbReference>
<keyword evidence="7" id="KW-1185">Reference proteome</keyword>
<dbReference type="InterPro" id="IPR020845">
    <property type="entry name" value="AMP-binding_CS"/>
</dbReference>
<dbReference type="InterPro" id="IPR001242">
    <property type="entry name" value="Condensation_dom"/>
</dbReference>
<protein>
    <recommendedName>
        <fullName evidence="5">Carrier domain-containing protein</fullName>
    </recommendedName>
</protein>
<dbReference type="Gene3D" id="2.30.38.10">
    <property type="entry name" value="Luciferase, Domain 3"/>
    <property type="match status" value="1"/>
</dbReference>
<dbReference type="InterPro" id="IPR036736">
    <property type="entry name" value="ACP-like_sf"/>
</dbReference>
<sequence length="1761" mass="187080">MSSTARDVMAVIAEQLGQTDGEFDADATFVASGADSLNLMALARAVRSRFGVQVSVRELFGETDTPRKLGAAVAERAGHAGTPSPADPAGMPPERAPHLSGHAPQPSGYAPHEPASRAAARTVRDQPHAPASAAPAPESAPGPGAPVPGSAGAPVPGVPAAPAGAPGPGGTGAPEAVWDVLNGQLRTVEKMMSAFSELAAEQLRVMEGVRTGPDGARLPDASTAPREPAVLEPPAIQAPLAASAAPVAPAPGAPPAVPAVPAVAPAAPSAPEGEPPAGPLAPAALPPGAAAVPARPVVPARSGGPAHRPVDFSLYFFGDYPAGVPAVHYEHLLEAATFADERGFHAVWIPERHFHSFGALFPNPSVVAAALATRTSRIRLNAGSVVLPLHDPIRVAEEWAVVDNLSHGRVGLGLASGWHSRDFVLAPQNYSAQRDVMYAHLDTFRKLWSGRPHTARSGSGEDVQVQVHPRPVQDEPPLFAAVLSNPESYERAARGGLGIVTNLMAQGVDDLRANIARYRRARAEQGLDPDGGRVVVLVHTYLADDGDRARREARGPFCDYLRSSLNLFSNMANSLGFDVDLDGTTPDDLDFVLEQAYERYCETRALIGSAEEARPVLDSLVAAGADEIGCFVDFGVAPDLMLAALHPLDRLREQYVPPLRTARDRAAHPQPAPAAGRGHALPVPTGRDESGHMAPAADDAPRDTPATALQRRMWLLERMDPGSHTYYEPKALLLEGPLDVTALQAALNRVVRRHPQLRTVFRERDGVLRQVVLDTVTVPCPVTELSGLDAAAAVDRLREVEDRHDLDLAAGPLLRAHLARLDGERHLLYLVAHHIVFDALSMGVFCRDLAAFYRAWPGEPEALAGPGPRVPSPSAEGPAAAEHLAKGLAFWKERLAGAQPLALPTDRRRSAGVPASGASVVHEMDAELAEAVREVARGQGSTLFMALLGAVGSVLGRFAAQDDVVLGMAVTNRPEGAQDVVGMFVETVALRLDLSGDPDFAALLRHVRGRAAEAFEYQDIPFDQVVEAVNPDRVAGQNPLFQVMVEFEQYTAPDFGGTSLTAELMDVPRPQAPFDLALYFTHHDRGVRCTAEYDAALFDAGTVRRVLAHVEHLLRHATAFPGVPLTRLPALPEQDERLLADWQGRRTDEDPACLHELVEEQARRTPDAVALEGDGPSRTYRDLDEDANRLAHRLIAGGLAPGGVAALAVPRGAAFVTAVLAVLKCGAAYLPLDGSLPAERRRLMVEQTGARLVLADGGADPFDGAAPDADGTGTTCPVLWIDETPADTPRTPPGIETDPGDTAYYIYTSGSTGSPKAVAVPHRGPVNLVRWQRRTLGALRTLQWTSVGFDVSVQEIFTTLASGSTLVVLDDETRYDPDAVAAHLRTHRVERMSLPFTPLKYLAAHIGHMPNLRQLFIAGEKLVLTPELRALAEANPQLDLYNQYGPTEASVVVTSHHVDPAADDFPPIGRPIDNVTVRVVDHRGRPAPVGAVGELLIGGVPLAYGYHGDEEGTARAFGPSGTDGAERFYHTGDLVRWRSDGTLEYQGRLDSQVKIRGHRVEPAEPESLLGRLPQVKEAVVLARPDRTGELELAAYVVLRDPGADAAGWRDVLRAQLAIRLPHYLVPQAWTRVDAIPHGPHGKLDRHRLLAMETAAHGGGGRAAGPAGGAGAAAGPAGAASAVRGGDLGDLEARVGKLWSVELGTDDLEPERSFFDMGGNSLTAVRLLERVRMELGRKVPVADFLKGPTIRALTARLAELGA</sequence>
<dbReference type="GO" id="GO:0016705">
    <property type="term" value="F:oxidoreductase activity, acting on paired donors, with incorporation or reduction of molecular oxygen"/>
    <property type="evidence" value="ECO:0007669"/>
    <property type="project" value="InterPro"/>
</dbReference>
<dbReference type="SUPFAM" id="SSF51679">
    <property type="entry name" value="Bacterial luciferase-like"/>
    <property type="match status" value="1"/>
</dbReference>
<dbReference type="SUPFAM" id="SSF56801">
    <property type="entry name" value="Acetyl-CoA synthetase-like"/>
    <property type="match status" value="1"/>
</dbReference>
<dbReference type="Gene3D" id="3.40.50.980">
    <property type="match status" value="2"/>
</dbReference>
<dbReference type="InterPro" id="IPR023213">
    <property type="entry name" value="CAT-like_dom_sf"/>
</dbReference>
<feature type="domain" description="Carrier" evidence="5">
    <location>
        <begin position="1685"/>
        <end position="1760"/>
    </location>
</feature>
<feature type="region of interest" description="Disordered" evidence="4">
    <location>
        <begin position="74"/>
        <end position="175"/>
    </location>
</feature>
<evidence type="ECO:0000256" key="4">
    <source>
        <dbReference type="SAM" id="MobiDB-lite"/>
    </source>
</evidence>
<dbReference type="PANTHER" id="PTHR45527">
    <property type="entry name" value="NONRIBOSOMAL PEPTIDE SYNTHETASE"/>
    <property type="match status" value="1"/>
</dbReference>
<dbReference type="InterPro" id="IPR000873">
    <property type="entry name" value="AMP-dep_synth/lig_dom"/>
</dbReference>
<dbReference type="GO" id="GO:0008610">
    <property type="term" value="P:lipid biosynthetic process"/>
    <property type="evidence" value="ECO:0007669"/>
    <property type="project" value="UniProtKB-ARBA"/>
</dbReference>
<dbReference type="InterPro" id="IPR045851">
    <property type="entry name" value="AMP-bd_C_sf"/>
</dbReference>
<gene>
    <name evidence="6" type="ORF">GCM10018793_69620</name>
</gene>
<reference evidence="6" key="2">
    <citation type="submission" date="2020-09" db="EMBL/GenBank/DDBJ databases">
        <authorList>
            <person name="Sun Q."/>
            <person name="Ohkuma M."/>
        </authorList>
    </citation>
    <scope>NUCLEOTIDE SEQUENCE</scope>
    <source>
        <strain evidence="6">JCM 5069</strain>
    </source>
</reference>
<dbReference type="PANTHER" id="PTHR45527:SF1">
    <property type="entry name" value="FATTY ACID SYNTHASE"/>
    <property type="match status" value="1"/>
</dbReference>
<dbReference type="InterPro" id="IPR036661">
    <property type="entry name" value="Luciferase-like_sf"/>
</dbReference>
<dbReference type="GO" id="GO:0017000">
    <property type="term" value="P:antibiotic biosynthetic process"/>
    <property type="evidence" value="ECO:0007669"/>
    <property type="project" value="UniProtKB-ARBA"/>
</dbReference>
<feature type="compositionally biased region" description="Low complexity" evidence="4">
    <location>
        <begin position="694"/>
        <end position="705"/>
    </location>
</feature>
<dbReference type="GO" id="GO:0031177">
    <property type="term" value="F:phosphopantetheine binding"/>
    <property type="evidence" value="ECO:0007669"/>
    <property type="project" value="InterPro"/>
</dbReference>
<dbReference type="InterPro" id="IPR024011">
    <property type="entry name" value="Biosynth_lucif-like_mOase_dom"/>
</dbReference>
<feature type="region of interest" description="Disordered" evidence="4">
    <location>
        <begin position="662"/>
        <end position="705"/>
    </location>
</feature>
<dbReference type="EMBL" id="BNCD01000042">
    <property type="protein sequence ID" value="GHH88748.1"/>
    <property type="molecule type" value="Genomic_DNA"/>
</dbReference>
<dbReference type="GO" id="GO:0005737">
    <property type="term" value="C:cytoplasm"/>
    <property type="evidence" value="ECO:0007669"/>
    <property type="project" value="TreeGrafter"/>
</dbReference>
<evidence type="ECO:0000256" key="2">
    <source>
        <dbReference type="ARBA" id="ARBA00022450"/>
    </source>
</evidence>
<evidence type="ECO:0000313" key="7">
    <source>
        <dbReference type="Proteomes" id="UP000603708"/>
    </source>
</evidence>
<dbReference type="CDD" id="cd19531">
    <property type="entry name" value="LCL_NRPS-like"/>
    <property type="match status" value="1"/>
</dbReference>
<dbReference type="PROSITE" id="PS50075">
    <property type="entry name" value="CARRIER"/>
    <property type="match status" value="2"/>
</dbReference>
<dbReference type="Proteomes" id="UP000603708">
    <property type="component" value="Unassembled WGS sequence"/>
</dbReference>
<dbReference type="GO" id="GO:0043041">
    <property type="term" value="P:amino acid activation for nonribosomal peptide biosynthetic process"/>
    <property type="evidence" value="ECO:0007669"/>
    <property type="project" value="TreeGrafter"/>
</dbReference>
<comment type="caution">
    <text evidence="6">The sequence shown here is derived from an EMBL/GenBank/DDBJ whole genome shotgun (WGS) entry which is preliminary data.</text>
</comment>
<keyword evidence="3" id="KW-0597">Phosphoprotein</keyword>
<dbReference type="RefSeq" id="WP_189939088.1">
    <property type="nucleotide sequence ID" value="NZ_BNCD01000042.1"/>
</dbReference>
<dbReference type="SUPFAM" id="SSF47336">
    <property type="entry name" value="ACP-like"/>
    <property type="match status" value="2"/>
</dbReference>
<reference evidence="6" key="1">
    <citation type="journal article" date="2014" name="Int. J. Syst. Evol. Microbiol.">
        <title>Complete genome sequence of Corynebacterium casei LMG S-19264T (=DSM 44701T), isolated from a smear-ripened cheese.</title>
        <authorList>
            <consortium name="US DOE Joint Genome Institute (JGI-PGF)"/>
            <person name="Walter F."/>
            <person name="Albersmeier A."/>
            <person name="Kalinowski J."/>
            <person name="Ruckert C."/>
        </authorList>
    </citation>
    <scope>NUCLEOTIDE SEQUENCE</scope>
    <source>
        <strain evidence="6">JCM 5069</strain>
    </source>
</reference>
<dbReference type="Gene3D" id="3.30.559.30">
    <property type="entry name" value="Nonribosomal peptide synthetase, condensation domain"/>
    <property type="match status" value="1"/>
</dbReference>
<dbReference type="Pfam" id="PF00668">
    <property type="entry name" value="Condensation"/>
    <property type="match status" value="1"/>
</dbReference>
<evidence type="ECO:0000256" key="3">
    <source>
        <dbReference type="ARBA" id="ARBA00022553"/>
    </source>
</evidence>
<dbReference type="InterPro" id="IPR011251">
    <property type="entry name" value="Luciferase-like_dom"/>
</dbReference>
<dbReference type="SUPFAM" id="SSF52777">
    <property type="entry name" value="CoA-dependent acyltransferases"/>
    <property type="match status" value="2"/>
</dbReference>
<evidence type="ECO:0000313" key="6">
    <source>
        <dbReference type="EMBL" id="GHH88748.1"/>
    </source>
</evidence>
<dbReference type="SMART" id="SM00823">
    <property type="entry name" value="PKS_PP"/>
    <property type="match status" value="2"/>
</dbReference>
<dbReference type="CDD" id="cd05930">
    <property type="entry name" value="A_NRPS"/>
    <property type="match status" value="1"/>
</dbReference>
<evidence type="ECO:0000256" key="1">
    <source>
        <dbReference type="ARBA" id="ARBA00001957"/>
    </source>
</evidence>
<dbReference type="NCBIfam" id="TIGR04020">
    <property type="entry name" value="seco_metab_LLM"/>
    <property type="match status" value="1"/>
</dbReference>